<dbReference type="RefSeq" id="WP_187658703.1">
    <property type="nucleotide sequence ID" value="NZ_JACSOD020000367.1"/>
</dbReference>
<proteinExistence type="predicted"/>
<gene>
    <name evidence="2" type="ORF">H9X54_001755</name>
</gene>
<accession>A0ABS2CT19</accession>
<sequence>MIDNGKRYQKKRKEDPKPLGNYIQWHIEQNKIKKLSVSKYLDITPNSLNQYFKQTSFQFIILWRISQAVKHNFLMELGEQLGIVYETKAEKALKAQLQEKEEHIKELESQLRVYKQIHKVTE</sequence>
<organism evidence="2 3">
    <name type="scientific">Flavobacterium macrobrachii</name>
    <dbReference type="NCBI Taxonomy" id="591204"/>
    <lineage>
        <taxon>Bacteria</taxon>
        <taxon>Pseudomonadati</taxon>
        <taxon>Bacteroidota</taxon>
        <taxon>Flavobacteriia</taxon>
        <taxon>Flavobacteriales</taxon>
        <taxon>Flavobacteriaceae</taxon>
        <taxon>Flavobacterium</taxon>
    </lineage>
</organism>
<protein>
    <submittedName>
        <fullName evidence="2">Transcriptional regulator</fullName>
    </submittedName>
</protein>
<evidence type="ECO:0000256" key="1">
    <source>
        <dbReference type="SAM" id="Coils"/>
    </source>
</evidence>
<dbReference type="EMBL" id="JACSOD020000367">
    <property type="protein sequence ID" value="MBM6498026.1"/>
    <property type="molecule type" value="Genomic_DNA"/>
</dbReference>
<reference evidence="2 3" key="1">
    <citation type="submission" date="2021-02" db="EMBL/GenBank/DDBJ databases">
        <authorList>
            <person name="Jung H.S."/>
            <person name="Chun B.H."/>
            <person name="Jeon C.O."/>
        </authorList>
    </citation>
    <scope>NUCLEOTIDE SEQUENCE [LARGE SCALE GENOMIC DNA]</scope>
    <source>
        <strain evidence="2 3">LMG 25203</strain>
    </source>
</reference>
<dbReference type="Proteomes" id="UP000759529">
    <property type="component" value="Unassembled WGS sequence"/>
</dbReference>
<name>A0ABS2CT19_9FLAO</name>
<keyword evidence="1" id="KW-0175">Coiled coil</keyword>
<evidence type="ECO:0000313" key="2">
    <source>
        <dbReference type="EMBL" id="MBM6498026.1"/>
    </source>
</evidence>
<keyword evidence="3" id="KW-1185">Reference proteome</keyword>
<feature type="coiled-coil region" evidence="1">
    <location>
        <begin position="86"/>
        <end position="117"/>
    </location>
</feature>
<comment type="caution">
    <text evidence="2">The sequence shown here is derived from an EMBL/GenBank/DDBJ whole genome shotgun (WGS) entry which is preliminary data.</text>
</comment>
<evidence type="ECO:0000313" key="3">
    <source>
        <dbReference type="Proteomes" id="UP000759529"/>
    </source>
</evidence>